<organism evidence="1 2">
    <name type="scientific">Ensete ventricosum</name>
    <name type="common">Abyssinian banana</name>
    <name type="synonym">Musa ensete</name>
    <dbReference type="NCBI Taxonomy" id="4639"/>
    <lineage>
        <taxon>Eukaryota</taxon>
        <taxon>Viridiplantae</taxon>
        <taxon>Streptophyta</taxon>
        <taxon>Embryophyta</taxon>
        <taxon>Tracheophyta</taxon>
        <taxon>Spermatophyta</taxon>
        <taxon>Magnoliopsida</taxon>
        <taxon>Liliopsida</taxon>
        <taxon>Zingiberales</taxon>
        <taxon>Musaceae</taxon>
        <taxon>Ensete</taxon>
    </lineage>
</organism>
<reference evidence="1 2" key="1">
    <citation type="journal article" date="2014" name="Agronomy (Basel)">
        <title>A Draft Genome Sequence for Ensete ventricosum, the Drought-Tolerant Tree Against Hunger.</title>
        <authorList>
            <person name="Harrison J."/>
            <person name="Moore K.A."/>
            <person name="Paszkiewicz K."/>
            <person name="Jones T."/>
            <person name="Grant M."/>
            <person name="Ambacheew D."/>
            <person name="Muzemil S."/>
            <person name="Studholme D.J."/>
        </authorList>
    </citation>
    <scope>NUCLEOTIDE SEQUENCE [LARGE SCALE GENOMIC DNA]</scope>
</reference>
<comment type="caution">
    <text evidence="1">The sequence shown here is derived from an EMBL/GenBank/DDBJ whole genome shotgun (WGS) entry which is preliminary data.</text>
</comment>
<gene>
    <name evidence="1" type="ORF">B296_00048103</name>
</gene>
<name>A0A426XM72_ENSVE</name>
<dbReference type="AlphaFoldDB" id="A0A426XM72"/>
<accession>A0A426XM72</accession>
<sequence>MALTATKSNDDDEDQRGLCFTCFRQYSSYGERGVIVVTSRGCCNSGWSYSSKSRCAGTAALYGAILLCEEPSSLPLVVIATVLLLLIVPPVSPLSYEGPFPPSLPPIPPPCLNATFHDRDSAIVAWYDSGARPKRPMPGLG</sequence>
<evidence type="ECO:0000313" key="2">
    <source>
        <dbReference type="Proteomes" id="UP000287651"/>
    </source>
</evidence>
<dbReference type="Proteomes" id="UP000287651">
    <property type="component" value="Unassembled WGS sequence"/>
</dbReference>
<proteinExistence type="predicted"/>
<evidence type="ECO:0000313" key="1">
    <source>
        <dbReference type="EMBL" id="RRT40531.1"/>
    </source>
</evidence>
<dbReference type="EMBL" id="AMZH03019308">
    <property type="protein sequence ID" value="RRT40531.1"/>
    <property type="molecule type" value="Genomic_DNA"/>
</dbReference>
<protein>
    <submittedName>
        <fullName evidence="1">Uncharacterized protein</fullName>
    </submittedName>
</protein>